<evidence type="ECO:0000256" key="4">
    <source>
        <dbReference type="ARBA" id="ARBA00022516"/>
    </source>
</evidence>
<keyword evidence="6" id="KW-0276">Fatty acid metabolism</keyword>
<organism evidence="16">
    <name type="scientific">Chromochloris zofingiensis</name>
    <dbReference type="NCBI Taxonomy" id="31302"/>
    <lineage>
        <taxon>Eukaryota</taxon>
        <taxon>Viridiplantae</taxon>
        <taxon>Chlorophyta</taxon>
        <taxon>core chlorophytes</taxon>
        <taxon>Chlorophyceae</taxon>
        <taxon>CS clade</taxon>
        <taxon>Sphaeropleales</taxon>
        <taxon>Chromochloridaceae</taxon>
        <taxon>Chromochloris</taxon>
    </lineage>
</organism>
<keyword evidence="12 13" id="KW-0275">Fatty acid biosynthesis</keyword>
<dbReference type="InterPro" id="IPR005804">
    <property type="entry name" value="FA_desaturase_dom"/>
</dbReference>
<feature type="transmembrane region" description="Helical" evidence="14">
    <location>
        <begin position="111"/>
        <end position="129"/>
    </location>
</feature>
<comment type="domain">
    <text evidence="13">The histidine box domains are involved in binding the catalytic metal ions.</text>
</comment>
<keyword evidence="9" id="KW-0408">Iron</keyword>
<sequence>MSLLTETMKSYSKQFDDLRGCKDLEVLDHPLPKPSMESQAVTPGATRLPFSDVYIKVKQRPLLLAEPATMSTQTADMKARIMYAQRYFGIIGMHLTVLLAGPFLFSWRNLMIGYATWCITHLFGITFSYHRQLTHRSFKTPKWFEYLCAWLGCMAGQGDPIEWVCNHRYHHLHTDTPLDPHSPYEGFWWAHMGWFADGAAAVERPMLDHSNVPDLTSQVFYRFLAATWFPQLLIRHALTQYFGGLSAVVWTLAFPTVWGWHVTFLVNSAAHIWGRQPYNTGDLSKNNWWVALITFGEGWHNAHHAFPYSARHGLEWWELDITWLLISFLRSIGMVWDVQMPSDKAKAAKRMPAHKLGAATKAD</sequence>
<comment type="pathway">
    <text evidence="2">Lipid metabolism.</text>
</comment>
<accession>A0A8F3B9L0</accession>
<dbReference type="GO" id="GO:0042761">
    <property type="term" value="P:very long-chain fatty acid biosynthetic process"/>
    <property type="evidence" value="ECO:0007669"/>
    <property type="project" value="TreeGrafter"/>
</dbReference>
<keyword evidence="10" id="KW-0443">Lipid metabolism</keyword>
<evidence type="ECO:0000259" key="15">
    <source>
        <dbReference type="Pfam" id="PF00487"/>
    </source>
</evidence>
<evidence type="ECO:0000256" key="3">
    <source>
        <dbReference type="ARBA" id="ARBA00009295"/>
    </source>
</evidence>
<evidence type="ECO:0000313" key="16">
    <source>
        <dbReference type="EMBL" id="QWW89557.1"/>
    </source>
</evidence>
<dbReference type="PRINTS" id="PR00075">
    <property type="entry name" value="FACDDSATRASE"/>
</dbReference>
<dbReference type="Pfam" id="PF00487">
    <property type="entry name" value="FA_desaturase"/>
    <property type="match status" value="1"/>
</dbReference>
<dbReference type="InterPro" id="IPR015876">
    <property type="entry name" value="Acyl-CoA_DS"/>
</dbReference>
<feature type="transmembrane region" description="Helical" evidence="14">
    <location>
        <begin position="87"/>
        <end position="105"/>
    </location>
</feature>
<keyword evidence="11 14" id="KW-0472">Membrane</keyword>
<comment type="similarity">
    <text evidence="3 13">Belongs to the fatty acid desaturase type 1 family.</text>
</comment>
<feature type="domain" description="Fatty acid desaturase" evidence="15">
    <location>
        <begin position="117"/>
        <end position="323"/>
    </location>
</feature>
<dbReference type="AlphaFoldDB" id="A0A8F3B9L0"/>
<evidence type="ECO:0000256" key="5">
    <source>
        <dbReference type="ARBA" id="ARBA00022692"/>
    </source>
</evidence>
<dbReference type="EMBL" id="MT323111">
    <property type="protein sequence ID" value="QWW89557.1"/>
    <property type="molecule type" value="mRNA"/>
</dbReference>
<evidence type="ECO:0000256" key="1">
    <source>
        <dbReference type="ARBA" id="ARBA00004141"/>
    </source>
</evidence>
<evidence type="ECO:0000256" key="8">
    <source>
        <dbReference type="ARBA" id="ARBA00023002"/>
    </source>
</evidence>
<keyword evidence="7 14" id="KW-1133">Transmembrane helix</keyword>
<evidence type="ECO:0000256" key="9">
    <source>
        <dbReference type="ARBA" id="ARBA00023004"/>
    </source>
</evidence>
<reference evidence="16" key="1">
    <citation type="submission" date="2020-04" db="EMBL/GenBank/DDBJ databases">
        <authorList>
            <person name="Wu T."/>
            <person name="Chen F."/>
        </authorList>
    </citation>
    <scope>NUCLEOTIDE SEQUENCE</scope>
</reference>
<dbReference type="PANTHER" id="PTHR11351">
    <property type="entry name" value="ACYL-COA DESATURASE"/>
    <property type="match status" value="1"/>
</dbReference>
<dbReference type="GO" id="GO:0016717">
    <property type="term" value="F:oxidoreductase activity, acting on paired donors, with oxidation of a pair of donors resulting in the reduction of molecular oxygen to two molecules of water"/>
    <property type="evidence" value="ECO:0007669"/>
    <property type="project" value="InterPro"/>
</dbReference>
<proteinExistence type="evidence at transcript level"/>
<dbReference type="CDD" id="cd03505">
    <property type="entry name" value="Delta9-FADS-like"/>
    <property type="match status" value="1"/>
</dbReference>
<feature type="transmembrane region" description="Helical" evidence="14">
    <location>
        <begin position="241"/>
        <end position="260"/>
    </location>
</feature>
<keyword evidence="8 13" id="KW-0560">Oxidoreductase</keyword>
<keyword evidence="4 13" id="KW-0444">Lipid biosynthesis</keyword>
<evidence type="ECO:0000256" key="13">
    <source>
        <dbReference type="RuleBase" id="RU000581"/>
    </source>
</evidence>
<evidence type="ECO:0000256" key="12">
    <source>
        <dbReference type="ARBA" id="ARBA00023160"/>
    </source>
</evidence>
<dbReference type="GO" id="GO:0005789">
    <property type="term" value="C:endoplasmic reticulum membrane"/>
    <property type="evidence" value="ECO:0007669"/>
    <property type="project" value="TreeGrafter"/>
</dbReference>
<evidence type="ECO:0000256" key="2">
    <source>
        <dbReference type="ARBA" id="ARBA00005189"/>
    </source>
</evidence>
<evidence type="ECO:0000256" key="6">
    <source>
        <dbReference type="ARBA" id="ARBA00022832"/>
    </source>
</evidence>
<evidence type="ECO:0000256" key="14">
    <source>
        <dbReference type="SAM" id="Phobius"/>
    </source>
</evidence>
<evidence type="ECO:0000256" key="10">
    <source>
        <dbReference type="ARBA" id="ARBA00023098"/>
    </source>
</evidence>
<dbReference type="PANTHER" id="PTHR11351:SF31">
    <property type="entry name" value="DESATURASE 1, ISOFORM A-RELATED"/>
    <property type="match status" value="1"/>
</dbReference>
<gene>
    <name evidence="16" type="primary">FAD7</name>
</gene>
<keyword evidence="5 13" id="KW-0812">Transmembrane</keyword>
<comment type="cofactor">
    <cofactor evidence="13">
        <name>Fe(2+)</name>
        <dbReference type="ChEBI" id="CHEBI:29033"/>
    </cofactor>
</comment>
<evidence type="ECO:0000256" key="11">
    <source>
        <dbReference type="ARBA" id="ARBA00023136"/>
    </source>
</evidence>
<name>A0A8F3B9L0_9CHLO</name>
<protein>
    <submittedName>
        <fullName evidence="16">Delta9 fatty acid desaturase</fullName>
    </submittedName>
</protein>
<comment type="subcellular location">
    <subcellularLocation>
        <location evidence="1">Membrane</location>
        <topology evidence="1">Multi-pass membrane protein</topology>
    </subcellularLocation>
</comment>
<evidence type="ECO:0000256" key="7">
    <source>
        <dbReference type="ARBA" id="ARBA00022989"/>
    </source>
</evidence>